<dbReference type="SUPFAM" id="SSF103473">
    <property type="entry name" value="MFS general substrate transporter"/>
    <property type="match status" value="1"/>
</dbReference>
<dbReference type="InterPro" id="IPR011701">
    <property type="entry name" value="MFS"/>
</dbReference>
<dbReference type="Proteomes" id="UP001501475">
    <property type="component" value="Unassembled WGS sequence"/>
</dbReference>
<feature type="transmembrane region" description="Helical" evidence="5">
    <location>
        <begin position="126"/>
        <end position="147"/>
    </location>
</feature>
<evidence type="ECO:0000313" key="7">
    <source>
        <dbReference type="EMBL" id="GAA1755041.1"/>
    </source>
</evidence>
<evidence type="ECO:0000313" key="8">
    <source>
        <dbReference type="Proteomes" id="UP001501475"/>
    </source>
</evidence>
<feature type="transmembrane region" description="Helical" evidence="5">
    <location>
        <begin position="66"/>
        <end position="87"/>
    </location>
</feature>
<keyword evidence="8" id="KW-1185">Reference proteome</keyword>
<evidence type="ECO:0000256" key="2">
    <source>
        <dbReference type="ARBA" id="ARBA00022692"/>
    </source>
</evidence>
<dbReference type="EMBL" id="BAAAPN010000034">
    <property type="protein sequence ID" value="GAA1755041.1"/>
    <property type="molecule type" value="Genomic_DNA"/>
</dbReference>
<feature type="transmembrane region" description="Helical" evidence="5">
    <location>
        <begin position="186"/>
        <end position="204"/>
    </location>
</feature>
<keyword evidence="2 5" id="KW-0812">Transmembrane</keyword>
<proteinExistence type="predicted"/>
<protein>
    <submittedName>
        <fullName evidence="7">MFS transporter</fullName>
    </submittedName>
</protein>
<feature type="transmembrane region" description="Helical" evidence="5">
    <location>
        <begin position="99"/>
        <end position="120"/>
    </location>
</feature>
<feature type="transmembrane region" description="Helical" evidence="5">
    <location>
        <begin position="330"/>
        <end position="357"/>
    </location>
</feature>
<feature type="transmembrane region" description="Helical" evidence="5">
    <location>
        <begin position="246"/>
        <end position="264"/>
    </location>
</feature>
<feature type="transmembrane region" description="Helical" evidence="5">
    <location>
        <begin position="159"/>
        <end position="180"/>
    </location>
</feature>
<dbReference type="PANTHER" id="PTHR23528:SF1">
    <property type="entry name" value="MAJOR FACILITATOR SUPERFAMILY (MFS) PROFILE DOMAIN-CONTAINING PROTEIN"/>
    <property type="match status" value="1"/>
</dbReference>
<feature type="transmembrane region" description="Helical" evidence="5">
    <location>
        <begin position="31"/>
        <end position="54"/>
    </location>
</feature>
<reference evidence="7 8" key="1">
    <citation type="journal article" date="2019" name="Int. J. Syst. Evol. Microbiol.">
        <title>The Global Catalogue of Microorganisms (GCM) 10K type strain sequencing project: providing services to taxonomists for standard genome sequencing and annotation.</title>
        <authorList>
            <consortium name="The Broad Institute Genomics Platform"/>
            <consortium name="The Broad Institute Genome Sequencing Center for Infectious Disease"/>
            <person name="Wu L."/>
            <person name="Ma J."/>
        </authorList>
    </citation>
    <scope>NUCLEOTIDE SEQUENCE [LARGE SCALE GENOMIC DNA]</scope>
    <source>
        <strain evidence="7 8">JCM 15591</strain>
    </source>
</reference>
<feature type="transmembrane region" description="Helical" evidence="5">
    <location>
        <begin position="399"/>
        <end position="417"/>
    </location>
</feature>
<gene>
    <name evidence="7" type="ORF">GCM10009810_13530</name>
</gene>
<dbReference type="PANTHER" id="PTHR23528">
    <property type="match status" value="1"/>
</dbReference>
<dbReference type="InterPro" id="IPR020846">
    <property type="entry name" value="MFS_dom"/>
</dbReference>
<evidence type="ECO:0000256" key="3">
    <source>
        <dbReference type="ARBA" id="ARBA00022989"/>
    </source>
</evidence>
<dbReference type="Pfam" id="PF07690">
    <property type="entry name" value="MFS_1"/>
    <property type="match status" value="2"/>
</dbReference>
<dbReference type="PROSITE" id="PS50850">
    <property type="entry name" value="MFS"/>
    <property type="match status" value="1"/>
</dbReference>
<evidence type="ECO:0000259" key="6">
    <source>
        <dbReference type="PROSITE" id="PS50850"/>
    </source>
</evidence>
<comment type="subcellular location">
    <subcellularLocation>
        <location evidence="1">Cell membrane</location>
        <topology evidence="1">Multi-pass membrane protein</topology>
    </subcellularLocation>
</comment>
<feature type="transmembrane region" description="Helical" evidence="5">
    <location>
        <begin position="369"/>
        <end position="393"/>
    </location>
</feature>
<dbReference type="Gene3D" id="1.20.1250.20">
    <property type="entry name" value="MFS general substrate transporter like domains"/>
    <property type="match status" value="2"/>
</dbReference>
<accession>A0ABN2KFS6</accession>
<feature type="transmembrane region" description="Helical" evidence="5">
    <location>
        <begin position="306"/>
        <end position="324"/>
    </location>
</feature>
<evidence type="ECO:0000256" key="1">
    <source>
        <dbReference type="ARBA" id="ARBA00004651"/>
    </source>
</evidence>
<feature type="transmembrane region" description="Helical" evidence="5">
    <location>
        <begin position="276"/>
        <end position="297"/>
    </location>
</feature>
<dbReference type="RefSeq" id="WP_344063934.1">
    <property type="nucleotide sequence ID" value="NZ_BAAAPN010000034.1"/>
</dbReference>
<evidence type="ECO:0000256" key="5">
    <source>
        <dbReference type="SAM" id="Phobius"/>
    </source>
</evidence>
<keyword evidence="3 5" id="KW-1133">Transmembrane helix</keyword>
<name>A0ABN2KFS6_9MICO</name>
<comment type="caution">
    <text evidence="7">The sequence shown here is derived from an EMBL/GenBank/DDBJ whole genome shotgun (WGS) entry which is preliminary data.</text>
</comment>
<evidence type="ECO:0000256" key="4">
    <source>
        <dbReference type="ARBA" id="ARBA00023136"/>
    </source>
</evidence>
<feature type="domain" description="Major facilitator superfamily (MFS) profile" evidence="6">
    <location>
        <begin position="193"/>
        <end position="424"/>
    </location>
</feature>
<sequence>MTLPAPAGAPTGLDALAEPQVPVSSGWVSRLTIASIGLYAGFFGPLQVLLALQIADFAPTHKESVLALVTGVGALMSTVGTPLWGALSDRTGSRFGRRLPWIAGGALAGALALLVLSAASSVAMVVVGWAAVQLCLNGVVAALTACVPDQVPEQQRGVVSGWVGLAQTMGVVVGTGVATAAGGIRAGYAALAALVIVTVSLFLVRSGDRALRDDQRGPLALGAFVRGFWVSPRAHPDFAWAWGTRFLMNVANAIGTLYLLYFLTDVVRVDDPEGHVFILVLIYAGALCLTAVVSGIASDRLGKRKIFVIVAGVVMTAACLVLAFRPTWPGAVGAAVLLGLGFGVYAAVDFALITEVLPAAADRARDLGVINIANALPQVLAPVIAAPVLALFATRATGYRALYVVAAVVGLVGALLVRRIRSVS</sequence>
<keyword evidence="4 5" id="KW-0472">Membrane</keyword>
<dbReference type="InterPro" id="IPR036259">
    <property type="entry name" value="MFS_trans_sf"/>
</dbReference>
<organism evidence="7 8">
    <name type="scientific">Nostocoides vanveenii</name>
    <dbReference type="NCBI Taxonomy" id="330835"/>
    <lineage>
        <taxon>Bacteria</taxon>
        <taxon>Bacillati</taxon>
        <taxon>Actinomycetota</taxon>
        <taxon>Actinomycetes</taxon>
        <taxon>Micrococcales</taxon>
        <taxon>Intrasporangiaceae</taxon>
        <taxon>Nostocoides</taxon>
    </lineage>
</organism>